<comment type="caution">
    <text evidence="9">The sequence shown here is derived from an EMBL/GenBank/DDBJ whole genome shotgun (WGS) entry which is preliminary data.</text>
</comment>
<feature type="signal peptide" evidence="7">
    <location>
        <begin position="1"/>
        <end position="19"/>
    </location>
</feature>
<comment type="similarity">
    <text evidence="2">Belongs to the BMP lipoprotein family.</text>
</comment>
<dbReference type="PROSITE" id="PS51257">
    <property type="entry name" value="PROKAR_LIPOPROTEIN"/>
    <property type="match status" value="1"/>
</dbReference>
<dbReference type="InterPro" id="IPR050957">
    <property type="entry name" value="BMP_lipoprotein"/>
</dbReference>
<keyword evidence="5" id="KW-0472">Membrane</keyword>
<dbReference type="InterPro" id="IPR028082">
    <property type="entry name" value="Peripla_BP_I"/>
</dbReference>
<reference evidence="10" key="1">
    <citation type="journal article" date="2019" name="Int. J. Syst. Evol. Microbiol.">
        <title>The Global Catalogue of Microorganisms (GCM) 10K type strain sequencing project: providing services to taxonomists for standard genome sequencing and annotation.</title>
        <authorList>
            <consortium name="The Broad Institute Genomics Platform"/>
            <consortium name="The Broad Institute Genome Sequencing Center for Infectious Disease"/>
            <person name="Wu L."/>
            <person name="Ma J."/>
        </authorList>
    </citation>
    <scope>NUCLEOTIDE SEQUENCE [LARGE SCALE GENOMIC DNA]</scope>
    <source>
        <strain evidence="10">CCUG 67170</strain>
    </source>
</reference>
<dbReference type="Pfam" id="PF02608">
    <property type="entry name" value="Bmp"/>
    <property type="match status" value="1"/>
</dbReference>
<proteinExistence type="inferred from homology"/>
<evidence type="ECO:0000259" key="8">
    <source>
        <dbReference type="Pfam" id="PF02608"/>
    </source>
</evidence>
<evidence type="ECO:0000256" key="1">
    <source>
        <dbReference type="ARBA" id="ARBA00004193"/>
    </source>
</evidence>
<evidence type="ECO:0000256" key="6">
    <source>
        <dbReference type="ARBA" id="ARBA00023288"/>
    </source>
</evidence>
<evidence type="ECO:0000256" key="5">
    <source>
        <dbReference type="ARBA" id="ARBA00023136"/>
    </source>
</evidence>
<dbReference type="Proteomes" id="UP001595807">
    <property type="component" value="Unassembled WGS sequence"/>
</dbReference>
<dbReference type="EMBL" id="JBHRZV010000005">
    <property type="protein sequence ID" value="MFC3927277.1"/>
    <property type="molecule type" value="Genomic_DNA"/>
</dbReference>
<protein>
    <submittedName>
        <fullName evidence="9">BMP family protein</fullName>
    </submittedName>
</protein>
<dbReference type="RefSeq" id="WP_380424617.1">
    <property type="nucleotide sequence ID" value="NZ_JBHRZV010000005.1"/>
</dbReference>
<evidence type="ECO:0000313" key="10">
    <source>
        <dbReference type="Proteomes" id="UP001595807"/>
    </source>
</evidence>
<evidence type="ECO:0000256" key="2">
    <source>
        <dbReference type="ARBA" id="ARBA00008610"/>
    </source>
</evidence>
<keyword evidence="4 7" id="KW-0732">Signal</keyword>
<dbReference type="PANTHER" id="PTHR34296">
    <property type="entry name" value="TRANSCRIPTIONAL ACTIVATOR PROTEIN MED"/>
    <property type="match status" value="1"/>
</dbReference>
<dbReference type="CDD" id="cd06354">
    <property type="entry name" value="PBP1_PrnA-like"/>
    <property type="match status" value="1"/>
</dbReference>
<gene>
    <name evidence="9" type="ORF">ACFORF_01330</name>
</gene>
<evidence type="ECO:0000256" key="4">
    <source>
        <dbReference type="ARBA" id="ARBA00022729"/>
    </source>
</evidence>
<organism evidence="9 10">
    <name type="scientific">Streptococcus caprae</name>
    <dbReference type="NCBI Taxonomy" id="1640501"/>
    <lineage>
        <taxon>Bacteria</taxon>
        <taxon>Bacillati</taxon>
        <taxon>Bacillota</taxon>
        <taxon>Bacilli</taxon>
        <taxon>Lactobacillales</taxon>
        <taxon>Streptococcaceae</taxon>
        <taxon>Streptococcus</taxon>
    </lineage>
</organism>
<dbReference type="PANTHER" id="PTHR34296:SF2">
    <property type="entry name" value="ABC TRANSPORTER GUANOSINE-BINDING PROTEIN NUPN"/>
    <property type="match status" value="1"/>
</dbReference>
<dbReference type="Gene3D" id="3.40.50.2300">
    <property type="match status" value="2"/>
</dbReference>
<sequence>MNKKFVGFGLATVAALSLAACGNSSSKSESSSSDAESTVKFAMVTDTGGVDDKSFNQSAWEGISAWGEENGLTAKKDYDYYQSDDESQYETNLESAASAGYNLIAGIGYKLTDGITTAAGRHADLNYILIDSVAEGDNVLSALFADHEGAYLAGIAAAKTTKTNKVGFVGGMTSDTITRFETGFKEGVKSVNPDITVEVQYAESYSDAAKGKTIAATMYASGIDVIYHASGATGTGVFQEASDINSQLDADSDKKVWVIGVDRDQTEEGKYTSKDGKESTSTLTSTIKEVGSVLAKIATDAQEGKEFPGGTVQTFGLADGGVDVVTDGLSEDIVKAITEAKDKIIDGSLKVDSGVASDSK</sequence>
<keyword evidence="10" id="KW-1185">Reference proteome</keyword>
<feature type="chain" id="PRO_5047067226" evidence="7">
    <location>
        <begin position="20"/>
        <end position="360"/>
    </location>
</feature>
<evidence type="ECO:0000313" key="9">
    <source>
        <dbReference type="EMBL" id="MFC3927277.1"/>
    </source>
</evidence>
<accession>A0ABV8CT83</accession>
<dbReference type="SUPFAM" id="SSF53822">
    <property type="entry name" value="Periplasmic binding protein-like I"/>
    <property type="match status" value="1"/>
</dbReference>
<comment type="subcellular location">
    <subcellularLocation>
        <location evidence="1">Cell membrane</location>
        <topology evidence="1">Lipid-anchor</topology>
    </subcellularLocation>
</comment>
<name>A0ABV8CT83_9STRE</name>
<dbReference type="InterPro" id="IPR003760">
    <property type="entry name" value="PnrA-like"/>
</dbReference>
<keyword evidence="6" id="KW-0449">Lipoprotein</keyword>
<evidence type="ECO:0000256" key="3">
    <source>
        <dbReference type="ARBA" id="ARBA00022475"/>
    </source>
</evidence>
<feature type="domain" description="ABC transporter substrate-binding protein PnrA-like" evidence="8">
    <location>
        <begin position="42"/>
        <end position="351"/>
    </location>
</feature>
<keyword evidence="3" id="KW-1003">Cell membrane</keyword>
<evidence type="ECO:0000256" key="7">
    <source>
        <dbReference type="SAM" id="SignalP"/>
    </source>
</evidence>